<proteinExistence type="inferred from homology"/>
<evidence type="ECO:0000256" key="10">
    <source>
        <dbReference type="ARBA" id="ARBA00029863"/>
    </source>
</evidence>
<feature type="compositionally biased region" description="Acidic residues" evidence="14">
    <location>
        <begin position="499"/>
        <end position="512"/>
    </location>
</feature>
<feature type="region of interest" description="Disordered" evidence="14">
    <location>
        <begin position="362"/>
        <end position="399"/>
    </location>
</feature>
<dbReference type="GO" id="GO:0045259">
    <property type="term" value="C:proton-transporting ATP synthase complex"/>
    <property type="evidence" value="ECO:0007669"/>
    <property type="project" value="UniProtKB-KW"/>
</dbReference>
<comment type="caution">
    <text evidence="15">The sequence shown here is derived from an EMBL/GenBank/DDBJ whole genome shotgun (WGS) entry which is preliminary data.</text>
</comment>
<comment type="function">
    <text evidence="11">Subunit F6, of the mitochondrial membrane ATP synthase complex (F(1)F(0) ATP synthase or Complex V) that produces ATP from ADP in the presence of a proton gradient across the membrane which is generated by electron transport complexes of the respiratory chain. ATP synthase complex consist of a soluble F(1) head domain - the catalytic core - and a membrane F(1) domain - the membrane proton channel. These two domains are linked by a central stalk rotating inside the F(1) region and a stationary peripheral stalk. During catalysis, ATP synthesis in the catalytic domain of F(1) is coupled via a rotary mechanism of the central stalk subunits to proton translocation. In vivo, can only synthesize ATP although its ATP hydrolase activity can be activated artificially in vitro. Part of the complex F(0) domain. Part of the complex F(0) domain and the peripheric stalk, which acts as a stator to hold the catalytic alpha(3)beta(3) subcomplex and subunit a/ATP6 static relative to the rotary elements.</text>
</comment>
<dbReference type="PANTHER" id="PTHR12441">
    <property type="entry name" value="ATP SYNTHASE COUPLING FACTOR 6, MITOCHONDRIAL"/>
    <property type="match status" value="1"/>
</dbReference>
<evidence type="ECO:0000256" key="6">
    <source>
        <dbReference type="ARBA" id="ARBA00022792"/>
    </source>
</evidence>
<dbReference type="Pfam" id="PF05511">
    <property type="entry name" value="ATP-synt_F6"/>
    <property type="match status" value="1"/>
</dbReference>
<evidence type="ECO:0000313" key="16">
    <source>
        <dbReference type="Proteomes" id="UP000314294"/>
    </source>
</evidence>
<gene>
    <name evidence="15" type="primary">ATP5J_2</name>
    <name evidence="15" type="ORF">EYF80_013716</name>
</gene>
<dbReference type="SUPFAM" id="SSF111357">
    <property type="entry name" value="Mitochondrial ATP synthase coupling factor 6"/>
    <property type="match status" value="1"/>
</dbReference>
<evidence type="ECO:0000256" key="9">
    <source>
        <dbReference type="ARBA" id="ARBA00023136"/>
    </source>
</evidence>
<feature type="compositionally biased region" description="Acidic residues" evidence="14">
    <location>
        <begin position="296"/>
        <end position="307"/>
    </location>
</feature>
<reference evidence="15 16" key="1">
    <citation type="submission" date="2019-03" db="EMBL/GenBank/DDBJ databases">
        <title>First draft genome of Liparis tanakae, snailfish: a comprehensive survey of snailfish specific genes.</title>
        <authorList>
            <person name="Kim W."/>
            <person name="Song I."/>
            <person name="Jeong J.-H."/>
            <person name="Kim D."/>
            <person name="Kim S."/>
            <person name="Ryu S."/>
            <person name="Song J.Y."/>
            <person name="Lee S.K."/>
        </authorList>
    </citation>
    <scope>NUCLEOTIDE SEQUENCE [LARGE SCALE GENOMIC DNA]</scope>
    <source>
        <tissue evidence="15">Muscle</tissue>
    </source>
</reference>
<dbReference type="InterPro" id="IPR008387">
    <property type="entry name" value="ATP_synth_f6_mt"/>
</dbReference>
<dbReference type="PANTHER" id="PTHR12441:SF10">
    <property type="entry name" value="ATP SYNTHASE-COUPLING FACTOR 6, MITOCHONDRIAL"/>
    <property type="match status" value="1"/>
</dbReference>
<evidence type="ECO:0000256" key="4">
    <source>
        <dbReference type="ARBA" id="ARBA00022547"/>
    </source>
</evidence>
<evidence type="ECO:0000256" key="1">
    <source>
        <dbReference type="ARBA" id="ARBA00004273"/>
    </source>
</evidence>
<evidence type="ECO:0000313" key="15">
    <source>
        <dbReference type="EMBL" id="TNN75953.1"/>
    </source>
</evidence>
<dbReference type="InterPro" id="IPR036204">
    <property type="entry name" value="ATP_synth_f6_sf_mt"/>
</dbReference>
<keyword evidence="6" id="KW-0999">Mitochondrion inner membrane</keyword>
<organism evidence="15 16">
    <name type="scientific">Liparis tanakae</name>
    <name type="common">Tanaka's snailfish</name>
    <dbReference type="NCBI Taxonomy" id="230148"/>
    <lineage>
        <taxon>Eukaryota</taxon>
        <taxon>Metazoa</taxon>
        <taxon>Chordata</taxon>
        <taxon>Craniata</taxon>
        <taxon>Vertebrata</taxon>
        <taxon>Euteleostomi</taxon>
        <taxon>Actinopterygii</taxon>
        <taxon>Neopterygii</taxon>
        <taxon>Teleostei</taxon>
        <taxon>Neoteleostei</taxon>
        <taxon>Acanthomorphata</taxon>
        <taxon>Eupercaria</taxon>
        <taxon>Perciformes</taxon>
        <taxon>Cottioidei</taxon>
        <taxon>Cottales</taxon>
        <taxon>Liparidae</taxon>
        <taxon>Liparis</taxon>
    </lineage>
</organism>
<evidence type="ECO:0000256" key="7">
    <source>
        <dbReference type="ARBA" id="ARBA00023065"/>
    </source>
</evidence>
<evidence type="ECO:0000256" key="2">
    <source>
        <dbReference type="ARBA" id="ARBA00007346"/>
    </source>
</evidence>
<dbReference type="GO" id="GO:0005743">
    <property type="term" value="C:mitochondrial inner membrane"/>
    <property type="evidence" value="ECO:0007669"/>
    <property type="project" value="UniProtKB-SubCell"/>
</dbReference>
<keyword evidence="7" id="KW-0406">Ion transport</keyword>
<name>A0A4Z2IFQ6_9TELE</name>
<keyword evidence="3" id="KW-0813">Transport</keyword>
<dbReference type="GO" id="GO:0015986">
    <property type="term" value="P:proton motive force-driven ATP synthesis"/>
    <property type="evidence" value="ECO:0007669"/>
    <property type="project" value="InterPro"/>
</dbReference>
<dbReference type="AlphaFoldDB" id="A0A4Z2IFQ6"/>
<evidence type="ECO:0000256" key="14">
    <source>
        <dbReference type="SAM" id="MobiDB-lite"/>
    </source>
</evidence>
<keyword evidence="9" id="KW-0472">Membrane</keyword>
<dbReference type="GO" id="GO:0015078">
    <property type="term" value="F:proton transmembrane transporter activity"/>
    <property type="evidence" value="ECO:0007669"/>
    <property type="project" value="InterPro"/>
</dbReference>
<feature type="region of interest" description="Disordered" evidence="14">
    <location>
        <begin position="412"/>
        <end position="436"/>
    </location>
</feature>
<evidence type="ECO:0000256" key="3">
    <source>
        <dbReference type="ARBA" id="ARBA00022448"/>
    </source>
</evidence>
<evidence type="ECO:0000256" key="8">
    <source>
        <dbReference type="ARBA" id="ARBA00023128"/>
    </source>
</evidence>
<dbReference type="Gene3D" id="1.10.246.110">
    <property type="entry name" value="Mitochondrial ATP synthase-coupling factor 6"/>
    <property type="match status" value="1"/>
</dbReference>
<keyword evidence="16" id="KW-1185">Reference proteome</keyword>
<dbReference type="Proteomes" id="UP000314294">
    <property type="component" value="Unassembled WGS sequence"/>
</dbReference>
<comment type="subunit">
    <text evidence="12">Component of the ATP synthase complex composed at least of ATP5F1A/subunit alpha, ATP5F1B/subunit beta, ATP5MC1/subunit c (homooctomer), MT-ATP6/subunit a, MT-ATP8/subunit 8, ATP5ME/subunit e, ATP5MF/subunit f, ATP5MG/subunit g, ATP5MK/subunit k, ATP5MJ/subunit j, ATP5F1C/subunit gamma, ATP5F1D/subunit delta, ATP5F1E/subunit epsilon, ATP5PF/subunit F6, ATP5PB/subunit b, ATP5PD/subunit d, ATP5PO/subunit OSCP. ATP synthase complex consists of a soluble F(1) head domain (subunits alpha(3) and beta(3)) - the catalytic core - and a membrane F(0) domain - the membrane proton channel (subunits c, a, 8, e, f, g, k and j). These two domains are linked by a central stalk (subunits gamma, delta, and epsilon) rotating inside the F1 region and a stationary peripheral stalk (subunits F6, b, d, and OSCP).</text>
</comment>
<evidence type="ECO:0000256" key="5">
    <source>
        <dbReference type="ARBA" id="ARBA00022781"/>
    </source>
</evidence>
<feature type="region of interest" description="Disordered" evidence="14">
    <location>
        <begin position="463"/>
        <end position="529"/>
    </location>
</feature>
<dbReference type="EMBL" id="SRLO01000097">
    <property type="protein sequence ID" value="TNN75953.1"/>
    <property type="molecule type" value="Genomic_DNA"/>
</dbReference>
<comment type="similarity">
    <text evidence="2">Belongs to the eukaryotic ATPase subunit F6 family.</text>
</comment>
<protein>
    <recommendedName>
        <fullName evidence="13">ATP synthase peripheral stalk subunit F6, mitochondrial</fullName>
    </recommendedName>
    <alternativeName>
        <fullName evidence="10">ATP synthase peripheral stalk subunit F6</fullName>
    </alternativeName>
</protein>
<dbReference type="FunFam" id="1.10.246.110:FF:000001">
    <property type="entry name" value="ATP synthase-coupling factor 6, mitochondrial"/>
    <property type="match status" value="1"/>
</dbReference>
<keyword evidence="8" id="KW-0496">Mitochondrion</keyword>
<accession>A0A4Z2IFQ6</accession>
<keyword evidence="5" id="KW-0375">Hydrogen ion transport</keyword>
<evidence type="ECO:0000256" key="13">
    <source>
        <dbReference type="ARBA" id="ARBA00073749"/>
    </source>
</evidence>
<feature type="region of interest" description="Disordered" evidence="14">
    <location>
        <begin position="289"/>
        <end position="313"/>
    </location>
</feature>
<sequence>MAAALFRRGTGLSCMHRELCRVVWRPQTALFTSKPPEKEQPPPRRTHIKTAVKQPAVDVAKLLEQLETTMESSPMEHTLSHPMEHTLPHPVEHTLPHPVEHTLPHPVEYTLSHPVEHTLPHPVEHTLPHPVEYTLSHPVEHTLSQPIEHTVSHPVEHTLSHPVEHTLPNFTAGTLETTDAAAVEGPVEPPIDAAAQKVETKSTNSGPVNLSHAAPLTLRTEPAKVSAEEPVKAAVEEEGNRSEEMALSSVTFHVDRVMVASFEDDELLQTISVLDEQAEEQARELLVRTEIGAESSSEDELAGEGEDERQSLTEVLSKWDSLSEDLQELEGESVKLLFNAPPGTATGAEAAALESVTLEEVGGLEAERESGERPRGVSEAVSREAVTSAEVEKESPGETTDLLEEVAEIVAGEQKTEVEAPPEETPEGTPEAPLLAEGLQTDALVGELLFSRHAPVTAVTGDQIGRGTVRANTSDATDAAGSVDVDAAPEVTDDVKEVLEDEEEEEEEEEEGAQAGTSGNEDGQERREDLDPVQRLFLEKIKEYNNMRRLNGGPLEAEPDYDRYVSEETAKLRRLHGGGDLSSFPQFTFTGCAGSGPAVTSLDLGVRSDCLRRIPARACDILSFSVPEAARDPPLAVPVSS</sequence>
<evidence type="ECO:0000256" key="12">
    <source>
        <dbReference type="ARBA" id="ARBA00064647"/>
    </source>
</evidence>
<comment type="subcellular location">
    <subcellularLocation>
        <location evidence="1">Mitochondrion inner membrane</location>
    </subcellularLocation>
</comment>
<dbReference type="OrthoDB" id="8902296at2759"/>
<keyword evidence="4" id="KW-0138">CF(0)</keyword>
<evidence type="ECO:0000256" key="11">
    <source>
        <dbReference type="ARBA" id="ARBA00059339"/>
    </source>
</evidence>
<feature type="compositionally biased region" description="Basic and acidic residues" evidence="14">
    <location>
        <begin position="365"/>
        <end position="376"/>
    </location>
</feature>